<accession>A0A0H5RDM8</accession>
<proteinExistence type="predicted"/>
<reference evidence="1" key="1">
    <citation type="submission" date="2015-04" db="EMBL/GenBank/DDBJ databases">
        <title>The genome sequence of the plant pathogenic Rhizarian Plasmodiophora brassicae reveals insights in its biotrophic life cycle and the origin of chitin synthesis.</title>
        <authorList>
            <person name="Schwelm A."/>
            <person name="Fogelqvist J."/>
            <person name="Knaust A."/>
            <person name="Julke S."/>
            <person name="Lilja T."/>
            <person name="Dhandapani V."/>
            <person name="Bonilla-Rosso G."/>
            <person name="Karlsson M."/>
            <person name="Shevchenko A."/>
            <person name="Choi S.R."/>
            <person name="Kim H.G."/>
            <person name="Park J.Y."/>
            <person name="Lim Y.P."/>
            <person name="Ludwig-Muller J."/>
            <person name="Dixelius C."/>
        </authorList>
    </citation>
    <scope>NUCLEOTIDE SEQUENCE</scope>
    <source>
        <tissue evidence="1">Potato root galls</tissue>
    </source>
</reference>
<protein>
    <submittedName>
        <fullName evidence="1">Uncharacterized protein</fullName>
    </submittedName>
</protein>
<dbReference type="EMBL" id="HACM01006217">
    <property type="protein sequence ID" value="CRZ06659.1"/>
    <property type="molecule type" value="Transcribed_RNA"/>
</dbReference>
<organism evidence="1">
    <name type="scientific">Spongospora subterranea</name>
    <dbReference type="NCBI Taxonomy" id="70186"/>
    <lineage>
        <taxon>Eukaryota</taxon>
        <taxon>Sar</taxon>
        <taxon>Rhizaria</taxon>
        <taxon>Endomyxa</taxon>
        <taxon>Phytomyxea</taxon>
        <taxon>Plasmodiophorida</taxon>
        <taxon>Plasmodiophoridae</taxon>
        <taxon>Spongospora</taxon>
    </lineage>
</organism>
<evidence type="ECO:0000313" key="1">
    <source>
        <dbReference type="EMBL" id="CRZ06659.1"/>
    </source>
</evidence>
<sequence>MMCVCVFRALASQLYIYINLHIESVTRKMERFCLVQSSEDFIPRKNYQALVINALAPQHAGYCSLLLLRSDTNHRENVIFRPPPVESLQKNGQDVARYKNVNQQRVRSHPFQYCGPVSIAPHINHHIDCSEEKASRASSNTHITEGVQNLVCVHPEAVTCYTQQYETRGWYQPLLNSNFMILEMNNDVSVMQTNEASYNSHQ</sequence>
<dbReference type="AlphaFoldDB" id="A0A0H5RDM8"/>
<name>A0A0H5RDM8_9EUKA</name>